<dbReference type="GO" id="GO:0046921">
    <property type="term" value="F:alpha-(1-&gt;6)-fucosyltransferase activity"/>
    <property type="evidence" value="ECO:0007669"/>
    <property type="project" value="TreeGrafter"/>
</dbReference>
<dbReference type="EMBL" id="JAIFTL010000139">
    <property type="protein sequence ID" value="KAG9322580.1"/>
    <property type="molecule type" value="Genomic_DNA"/>
</dbReference>
<protein>
    <recommendedName>
        <fullName evidence="1">Alpha-(1,6)-fucosyltransferase N- and catalytic domain-containing protein</fullName>
    </recommendedName>
</protein>
<dbReference type="Pfam" id="PF19745">
    <property type="entry name" value="FUT8_N_cat"/>
    <property type="match status" value="1"/>
</dbReference>
<proteinExistence type="predicted"/>
<name>A0A9P8A379_MORAP</name>
<feature type="domain" description="Alpha-(1,6)-fucosyltransferase N- and catalytic" evidence="1">
    <location>
        <begin position="271"/>
        <end position="443"/>
    </location>
</feature>
<accession>A0A9P8A379</accession>
<evidence type="ECO:0000313" key="3">
    <source>
        <dbReference type="Proteomes" id="UP000717515"/>
    </source>
</evidence>
<dbReference type="GO" id="GO:0006487">
    <property type="term" value="P:protein N-linked glycosylation"/>
    <property type="evidence" value="ECO:0007669"/>
    <property type="project" value="TreeGrafter"/>
</dbReference>
<sequence>MSMTFIPHLVQAYAQRLRKALWSQFGRKLLLACILLLLIQGLYTNTIPIANRATMLSDCPVQDHKDLCVHQSVDMTLLQEQCGYALFSVGNCQDRFYESIITTKDFLEDVSKHTNVMLVQGVDIGQAVDKFVQTRSRWLIDLMDSRGYERLTSFADAERRALHEELDRLQHRCDNFFYGSLHFHGFGSRWHTMTLALAYSLYHDMTLFINNEHALFIPITSCTRADMDRSFASHPPVTSIKELNDSTINFSTPLEVDMLASLGNRTIILPQYESKGHYWWRAMLTYYAVRPNYKLRELVRRSSKALLPCIAVHVRHSDKIKEADLFDLADYMAQAAQLRTTSEASNIYLMTDDERVIESSKHYSPDFNFHYMDMMRSNQGWQKEIDAGLSRDSQEEMFLIDLYSAVRCQQSVVTYSSNIGRLIAELSYALRNTEPDVVSLDEVWKMDP</sequence>
<evidence type="ECO:0000313" key="2">
    <source>
        <dbReference type="EMBL" id="KAG9322580.1"/>
    </source>
</evidence>
<dbReference type="Gene3D" id="3.40.50.11350">
    <property type="match status" value="1"/>
</dbReference>
<reference evidence="2" key="1">
    <citation type="submission" date="2021-07" db="EMBL/GenBank/DDBJ databases">
        <title>Draft genome of Mortierella alpina, strain LL118, isolated from an aspen leaf litter sample.</title>
        <authorList>
            <person name="Yang S."/>
            <person name="Vinatzer B.A."/>
        </authorList>
    </citation>
    <scope>NUCLEOTIDE SEQUENCE</scope>
    <source>
        <strain evidence="2">LL118</strain>
    </source>
</reference>
<gene>
    <name evidence="2" type="ORF">KVV02_001373</name>
</gene>
<dbReference type="PANTHER" id="PTHR13132">
    <property type="entry name" value="ALPHA- 1,6 -FUCOSYLTRANSFERASE"/>
    <property type="match status" value="1"/>
</dbReference>
<dbReference type="InterPro" id="IPR045573">
    <property type="entry name" value="Fut8_N_cat"/>
</dbReference>
<comment type="caution">
    <text evidence="2">The sequence shown here is derived from an EMBL/GenBank/DDBJ whole genome shotgun (WGS) entry which is preliminary data.</text>
</comment>
<dbReference type="AlphaFoldDB" id="A0A9P8A379"/>
<organism evidence="2 3">
    <name type="scientific">Mortierella alpina</name>
    <name type="common">Oleaginous fungus</name>
    <name type="synonym">Mortierella renispora</name>
    <dbReference type="NCBI Taxonomy" id="64518"/>
    <lineage>
        <taxon>Eukaryota</taxon>
        <taxon>Fungi</taxon>
        <taxon>Fungi incertae sedis</taxon>
        <taxon>Mucoromycota</taxon>
        <taxon>Mortierellomycotina</taxon>
        <taxon>Mortierellomycetes</taxon>
        <taxon>Mortierellales</taxon>
        <taxon>Mortierellaceae</taxon>
        <taxon>Mortierella</taxon>
    </lineage>
</organism>
<dbReference type="Proteomes" id="UP000717515">
    <property type="component" value="Unassembled WGS sequence"/>
</dbReference>
<evidence type="ECO:0000259" key="1">
    <source>
        <dbReference type="Pfam" id="PF19745"/>
    </source>
</evidence>
<dbReference type="PANTHER" id="PTHR13132:SF29">
    <property type="entry name" value="ALPHA-(1,6)-FUCOSYLTRANSFERASE"/>
    <property type="match status" value="1"/>
</dbReference>